<gene>
    <name evidence="8" type="ORF">FEN17_16360</name>
</gene>
<evidence type="ECO:0000256" key="4">
    <source>
        <dbReference type="ARBA" id="ARBA00023125"/>
    </source>
</evidence>
<accession>A0A5R9KXP5</accession>
<evidence type="ECO:0000256" key="5">
    <source>
        <dbReference type="ARBA" id="ARBA00023163"/>
    </source>
</evidence>
<keyword evidence="3" id="KW-0731">Sigma factor</keyword>
<keyword evidence="4" id="KW-0238">DNA-binding</keyword>
<reference evidence="8 9" key="1">
    <citation type="submission" date="2019-05" db="EMBL/GenBank/DDBJ databases">
        <authorList>
            <person name="Qu J.-H."/>
        </authorList>
    </citation>
    <scope>NUCLEOTIDE SEQUENCE [LARGE SCALE GENOMIC DNA]</scope>
    <source>
        <strain evidence="8 9">T17</strain>
    </source>
</reference>
<dbReference type="SUPFAM" id="SSF88659">
    <property type="entry name" value="Sigma3 and sigma4 domains of RNA polymerase sigma factors"/>
    <property type="match status" value="1"/>
</dbReference>
<dbReference type="InterPro" id="IPR007627">
    <property type="entry name" value="RNA_pol_sigma70_r2"/>
</dbReference>
<evidence type="ECO:0000313" key="9">
    <source>
        <dbReference type="Proteomes" id="UP000306402"/>
    </source>
</evidence>
<dbReference type="OrthoDB" id="9784272at2"/>
<dbReference type="InterPro" id="IPR036388">
    <property type="entry name" value="WH-like_DNA-bd_sf"/>
</dbReference>
<dbReference type="Proteomes" id="UP000306402">
    <property type="component" value="Unassembled WGS sequence"/>
</dbReference>
<evidence type="ECO:0000313" key="8">
    <source>
        <dbReference type="EMBL" id="TLV01033.1"/>
    </source>
</evidence>
<dbReference type="Pfam" id="PF04542">
    <property type="entry name" value="Sigma70_r2"/>
    <property type="match status" value="1"/>
</dbReference>
<dbReference type="AlphaFoldDB" id="A0A5R9KXP5"/>
<dbReference type="GO" id="GO:0006352">
    <property type="term" value="P:DNA-templated transcription initiation"/>
    <property type="evidence" value="ECO:0007669"/>
    <property type="project" value="InterPro"/>
</dbReference>
<evidence type="ECO:0000256" key="3">
    <source>
        <dbReference type="ARBA" id="ARBA00023082"/>
    </source>
</evidence>
<comment type="caution">
    <text evidence="8">The sequence shown here is derived from an EMBL/GenBank/DDBJ whole genome shotgun (WGS) entry which is preliminary data.</text>
</comment>
<dbReference type="InterPro" id="IPR014284">
    <property type="entry name" value="RNA_pol_sigma-70_dom"/>
</dbReference>
<comment type="similarity">
    <text evidence="1">Belongs to the sigma-70 factor family. ECF subfamily.</text>
</comment>
<dbReference type="InterPro" id="IPR013324">
    <property type="entry name" value="RNA_pol_sigma_r3/r4-like"/>
</dbReference>
<protein>
    <submittedName>
        <fullName evidence="8">Sigma-70 family RNA polymerase sigma factor</fullName>
    </submittedName>
</protein>
<feature type="domain" description="RNA polymerase sigma-70 region 4" evidence="7">
    <location>
        <begin position="137"/>
        <end position="176"/>
    </location>
</feature>
<dbReference type="Pfam" id="PF04545">
    <property type="entry name" value="Sigma70_r4"/>
    <property type="match status" value="1"/>
</dbReference>
<evidence type="ECO:0000256" key="1">
    <source>
        <dbReference type="ARBA" id="ARBA00010641"/>
    </source>
</evidence>
<dbReference type="Gene3D" id="1.10.1740.10">
    <property type="match status" value="1"/>
</dbReference>
<sequence>MSVKSTYTEHELVTLLKSNNRGAFEYLYDHYSSALYGIILKITKDEDRAADVMQDAFLKIWRNIQSYNSEKGTLFTWILNIARNTAIDKLRMEVKMEHVLKLDTVTDGQLISASVFNPMPATLDLRSIVENLLPERKVLIDLVYFQGYTHEEVSENLNLPLGTVKSRIRKALQELRSIFAVQSGELAFA</sequence>
<dbReference type="PANTHER" id="PTHR43133">
    <property type="entry name" value="RNA POLYMERASE ECF-TYPE SIGMA FACTO"/>
    <property type="match status" value="1"/>
</dbReference>
<dbReference type="InterPro" id="IPR007630">
    <property type="entry name" value="RNA_pol_sigma70_r4"/>
</dbReference>
<organism evidence="8 9">
    <name type="scientific">Dyadobacter luticola</name>
    <dbReference type="NCBI Taxonomy" id="1979387"/>
    <lineage>
        <taxon>Bacteria</taxon>
        <taxon>Pseudomonadati</taxon>
        <taxon>Bacteroidota</taxon>
        <taxon>Cytophagia</taxon>
        <taxon>Cytophagales</taxon>
        <taxon>Spirosomataceae</taxon>
        <taxon>Dyadobacter</taxon>
    </lineage>
</organism>
<dbReference type="GO" id="GO:0016987">
    <property type="term" value="F:sigma factor activity"/>
    <property type="evidence" value="ECO:0007669"/>
    <property type="project" value="UniProtKB-KW"/>
</dbReference>
<evidence type="ECO:0000259" key="7">
    <source>
        <dbReference type="Pfam" id="PF04545"/>
    </source>
</evidence>
<dbReference type="GO" id="GO:0003677">
    <property type="term" value="F:DNA binding"/>
    <property type="evidence" value="ECO:0007669"/>
    <property type="project" value="UniProtKB-KW"/>
</dbReference>
<dbReference type="PANTHER" id="PTHR43133:SF62">
    <property type="entry name" value="RNA POLYMERASE SIGMA FACTOR SIGZ"/>
    <property type="match status" value="1"/>
</dbReference>
<feature type="domain" description="RNA polymerase sigma-70 region 2" evidence="6">
    <location>
        <begin position="27"/>
        <end position="92"/>
    </location>
</feature>
<keyword evidence="2" id="KW-0805">Transcription regulation</keyword>
<name>A0A5R9KXP5_9BACT</name>
<dbReference type="InterPro" id="IPR039425">
    <property type="entry name" value="RNA_pol_sigma-70-like"/>
</dbReference>
<keyword evidence="9" id="KW-1185">Reference proteome</keyword>
<dbReference type="SUPFAM" id="SSF88946">
    <property type="entry name" value="Sigma2 domain of RNA polymerase sigma factors"/>
    <property type="match status" value="1"/>
</dbReference>
<dbReference type="RefSeq" id="WP_138366405.1">
    <property type="nucleotide sequence ID" value="NZ_VCEJ01000004.1"/>
</dbReference>
<evidence type="ECO:0000256" key="2">
    <source>
        <dbReference type="ARBA" id="ARBA00023015"/>
    </source>
</evidence>
<keyword evidence="5" id="KW-0804">Transcription</keyword>
<dbReference type="EMBL" id="VCEJ01000004">
    <property type="protein sequence ID" value="TLV01033.1"/>
    <property type="molecule type" value="Genomic_DNA"/>
</dbReference>
<dbReference type="InterPro" id="IPR013325">
    <property type="entry name" value="RNA_pol_sigma_r2"/>
</dbReference>
<proteinExistence type="inferred from homology"/>
<dbReference type="Gene3D" id="1.10.10.10">
    <property type="entry name" value="Winged helix-like DNA-binding domain superfamily/Winged helix DNA-binding domain"/>
    <property type="match status" value="1"/>
</dbReference>
<dbReference type="CDD" id="cd06171">
    <property type="entry name" value="Sigma70_r4"/>
    <property type="match status" value="1"/>
</dbReference>
<dbReference type="NCBIfam" id="TIGR02937">
    <property type="entry name" value="sigma70-ECF"/>
    <property type="match status" value="1"/>
</dbReference>
<evidence type="ECO:0000259" key="6">
    <source>
        <dbReference type="Pfam" id="PF04542"/>
    </source>
</evidence>